<reference evidence="6 7" key="1">
    <citation type="submission" date="2024-05" db="EMBL/GenBank/DDBJ databases">
        <authorList>
            <person name="De Oliveira J.P."/>
            <person name="Noriler S.A."/>
            <person name="De Oliveira A.G."/>
            <person name="Sipoli D.S."/>
        </authorList>
    </citation>
    <scope>NUCLEOTIDE SEQUENCE [LARGE SCALE GENOMIC DNA]</scope>
    <source>
        <strain evidence="6 7">LABIM192</strain>
    </source>
</reference>
<keyword evidence="2" id="KW-0805">Transcription regulation</keyword>
<dbReference type="InterPro" id="IPR036388">
    <property type="entry name" value="WH-like_DNA-bd_sf"/>
</dbReference>
<evidence type="ECO:0000313" key="6">
    <source>
        <dbReference type="EMBL" id="MEO9386851.1"/>
    </source>
</evidence>
<dbReference type="PANTHER" id="PTHR30537:SF5">
    <property type="entry name" value="HTH-TYPE TRANSCRIPTIONAL ACTIVATOR TTDR-RELATED"/>
    <property type="match status" value="1"/>
</dbReference>
<accession>A0ABV0IZZ2</accession>
<evidence type="ECO:0000256" key="3">
    <source>
        <dbReference type="ARBA" id="ARBA00023125"/>
    </source>
</evidence>
<dbReference type="InterPro" id="IPR036390">
    <property type="entry name" value="WH_DNA-bd_sf"/>
</dbReference>
<evidence type="ECO:0000256" key="4">
    <source>
        <dbReference type="ARBA" id="ARBA00023163"/>
    </source>
</evidence>
<dbReference type="RefSeq" id="WP_347935341.1">
    <property type="nucleotide sequence ID" value="NZ_CP158160.1"/>
</dbReference>
<evidence type="ECO:0000259" key="5">
    <source>
        <dbReference type="PROSITE" id="PS50931"/>
    </source>
</evidence>
<dbReference type="InterPro" id="IPR000847">
    <property type="entry name" value="LysR_HTH_N"/>
</dbReference>
<dbReference type="Pfam" id="PF03466">
    <property type="entry name" value="LysR_substrate"/>
    <property type="match status" value="1"/>
</dbReference>
<dbReference type="InterPro" id="IPR058163">
    <property type="entry name" value="LysR-type_TF_proteobact-type"/>
</dbReference>
<dbReference type="InterPro" id="IPR005119">
    <property type="entry name" value="LysR_subst-bd"/>
</dbReference>
<evidence type="ECO:0000256" key="2">
    <source>
        <dbReference type="ARBA" id="ARBA00023015"/>
    </source>
</evidence>
<dbReference type="PRINTS" id="PR00039">
    <property type="entry name" value="HTHLYSR"/>
</dbReference>
<dbReference type="PROSITE" id="PS50931">
    <property type="entry name" value="HTH_LYSR"/>
    <property type="match status" value="1"/>
</dbReference>
<dbReference type="EMBL" id="JBDXMI010000001">
    <property type="protein sequence ID" value="MEO9386851.1"/>
    <property type="molecule type" value="Genomic_DNA"/>
</dbReference>
<feature type="domain" description="HTH lysR-type" evidence="5">
    <location>
        <begin position="10"/>
        <end position="65"/>
    </location>
</feature>
<comment type="similarity">
    <text evidence="1">Belongs to the LysR transcriptional regulatory family.</text>
</comment>
<keyword evidence="4" id="KW-0804">Transcription</keyword>
<gene>
    <name evidence="6" type="ORF">ABI908_22410</name>
</gene>
<protein>
    <submittedName>
        <fullName evidence="6">LysR family transcriptional regulator</fullName>
    </submittedName>
</protein>
<dbReference type="Gene3D" id="3.40.190.290">
    <property type="match status" value="1"/>
</dbReference>
<keyword evidence="3" id="KW-0238">DNA-binding</keyword>
<dbReference type="SUPFAM" id="SSF53850">
    <property type="entry name" value="Periplasmic binding protein-like II"/>
    <property type="match status" value="1"/>
</dbReference>
<dbReference type="Pfam" id="PF00126">
    <property type="entry name" value="HTH_1"/>
    <property type="match status" value="1"/>
</dbReference>
<comment type="caution">
    <text evidence="6">The sequence shown here is derived from an EMBL/GenBank/DDBJ whole genome shotgun (WGS) entry which is preliminary data.</text>
</comment>
<dbReference type="Proteomes" id="UP001462502">
    <property type="component" value="Unassembled WGS sequence"/>
</dbReference>
<dbReference type="PANTHER" id="PTHR30537">
    <property type="entry name" value="HTH-TYPE TRANSCRIPTIONAL REGULATOR"/>
    <property type="match status" value="1"/>
</dbReference>
<sequence>MGMNDYQALLQEMAAFVRVADSGSFSSAARQLGTTPSAVSKQISRLEKAMGVRLLERTTRKLRLSESGVEACRRCRQMVEAARSVMDVGGQFCSEPQGLLRVSVPKAVGHRVLHPHIPAFLERYPKLDVQLLLDDGHVDLIGGNIDLAIRITDRPPPGLAGRPLMHVDHVVCASPDYLARRGAPSHPRDLARHDCIYLGEDVNDNRWKFMRGDEATMVTVRGRYAANHSGIRLDAALKGIGVGSLPGFAAREALADGRLVQLLPDWTFLASYYGTAWMLYSPSRFPSPKLRVFIDHLLDCLKGCAGAAGIEVG</sequence>
<evidence type="ECO:0000313" key="7">
    <source>
        <dbReference type="Proteomes" id="UP001462502"/>
    </source>
</evidence>
<dbReference type="CDD" id="cd08422">
    <property type="entry name" value="PBP2_CrgA_like"/>
    <property type="match status" value="1"/>
</dbReference>
<evidence type="ECO:0000256" key="1">
    <source>
        <dbReference type="ARBA" id="ARBA00009437"/>
    </source>
</evidence>
<dbReference type="Gene3D" id="1.10.10.10">
    <property type="entry name" value="Winged helix-like DNA-binding domain superfamily/Winged helix DNA-binding domain"/>
    <property type="match status" value="1"/>
</dbReference>
<name>A0ABV0IZZ2_9NEIS</name>
<proteinExistence type="inferred from homology"/>
<organism evidence="6 7">
    <name type="scientific">Chromobacterium phragmitis</name>
    <dbReference type="NCBI Taxonomy" id="2202141"/>
    <lineage>
        <taxon>Bacteria</taxon>
        <taxon>Pseudomonadati</taxon>
        <taxon>Pseudomonadota</taxon>
        <taxon>Betaproteobacteria</taxon>
        <taxon>Neisseriales</taxon>
        <taxon>Chromobacteriaceae</taxon>
        <taxon>Chromobacterium</taxon>
    </lineage>
</organism>
<keyword evidence="7" id="KW-1185">Reference proteome</keyword>
<dbReference type="SUPFAM" id="SSF46785">
    <property type="entry name" value="Winged helix' DNA-binding domain"/>
    <property type="match status" value="1"/>
</dbReference>